<feature type="non-terminal residue" evidence="1">
    <location>
        <position position="32"/>
    </location>
</feature>
<sequence>MFTEVVKSNPGKSVVLSAFSVLPPLAQLALAS</sequence>
<evidence type="ECO:0000313" key="1">
    <source>
        <dbReference type="EMBL" id="OWR42944.1"/>
    </source>
</evidence>
<accession>A0A212EN75</accession>
<dbReference type="Proteomes" id="UP000007151">
    <property type="component" value="Unassembled WGS sequence"/>
</dbReference>
<comment type="caution">
    <text evidence="1">The sequence shown here is derived from an EMBL/GenBank/DDBJ whole genome shotgun (WGS) entry which is preliminary data.</text>
</comment>
<dbReference type="EMBL" id="AGBW02013701">
    <property type="protein sequence ID" value="OWR42944.1"/>
    <property type="molecule type" value="Genomic_DNA"/>
</dbReference>
<proteinExistence type="predicted"/>
<organism evidence="1 2">
    <name type="scientific">Danaus plexippus plexippus</name>
    <dbReference type="NCBI Taxonomy" id="278856"/>
    <lineage>
        <taxon>Eukaryota</taxon>
        <taxon>Metazoa</taxon>
        <taxon>Ecdysozoa</taxon>
        <taxon>Arthropoda</taxon>
        <taxon>Hexapoda</taxon>
        <taxon>Insecta</taxon>
        <taxon>Pterygota</taxon>
        <taxon>Neoptera</taxon>
        <taxon>Endopterygota</taxon>
        <taxon>Lepidoptera</taxon>
        <taxon>Glossata</taxon>
        <taxon>Ditrysia</taxon>
        <taxon>Papilionoidea</taxon>
        <taxon>Nymphalidae</taxon>
        <taxon>Danainae</taxon>
        <taxon>Danaini</taxon>
        <taxon>Danaina</taxon>
        <taxon>Danaus</taxon>
        <taxon>Danaus</taxon>
    </lineage>
</organism>
<reference evidence="1 2" key="1">
    <citation type="journal article" date="2011" name="Cell">
        <title>The monarch butterfly genome yields insights into long-distance migration.</title>
        <authorList>
            <person name="Zhan S."/>
            <person name="Merlin C."/>
            <person name="Boore J.L."/>
            <person name="Reppert S.M."/>
        </authorList>
    </citation>
    <scope>NUCLEOTIDE SEQUENCE [LARGE SCALE GENOMIC DNA]</scope>
    <source>
        <strain evidence="1">F-2</strain>
    </source>
</reference>
<gene>
    <name evidence="1" type="ORF">KGM_202455A</name>
</gene>
<dbReference type="AlphaFoldDB" id="A0A212EN75"/>
<protein>
    <submittedName>
        <fullName evidence="1">Serpin 1</fullName>
    </submittedName>
</protein>
<dbReference type="InParanoid" id="A0A212EN75"/>
<keyword evidence="2" id="KW-1185">Reference proteome</keyword>
<evidence type="ECO:0000313" key="2">
    <source>
        <dbReference type="Proteomes" id="UP000007151"/>
    </source>
</evidence>
<dbReference type="KEGG" id="dpl:KGM_202455A"/>
<name>A0A212EN75_DANPL</name>